<dbReference type="GO" id="GO:0004190">
    <property type="term" value="F:aspartic-type endopeptidase activity"/>
    <property type="evidence" value="ECO:0007669"/>
    <property type="project" value="UniProtKB-KW"/>
</dbReference>
<dbReference type="InterPro" id="IPR001584">
    <property type="entry name" value="Integrase_cat-core"/>
</dbReference>
<dbReference type="Gene3D" id="4.10.60.10">
    <property type="entry name" value="Zinc finger, CCHC-type"/>
    <property type="match status" value="1"/>
</dbReference>
<dbReference type="Proteomes" id="UP001172457">
    <property type="component" value="Chromosome 2"/>
</dbReference>
<dbReference type="GO" id="GO:0008270">
    <property type="term" value="F:zinc ion binding"/>
    <property type="evidence" value="ECO:0007669"/>
    <property type="project" value="UniProtKB-KW"/>
</dbReference>
<evidence type="ECO:0000313" key="7">
    <source>
        <dbReference type="Proteomes" id="UP001172457"/>
    </source>
</evidence>
<feature type="region of interest" description="Disordered" evidence="3">
    <location>
        <begin position="526"/>
        <end position="559"/>
    </location>
</feature>
<dbReference type="PANTHER" id="PTHR11439">
    <property type="entry name" value="GAG-POL-RELATED RETROTRANSPOSON"/>
    <property type="match status" value="1"/>
</dbReference>
<evidence type="ECO:0008006" key="8">
    <source>
        <dbReference type="Google" id="ProtNLM"/>
    </source>
</evidence>
<proteinExistence type="predicted"/>
<keyword evidence="2" id="KW-0479">Metal-binding</keyword>
<dbReference type="SUPFAM" id="SSF53098">
    <property type="entry name" value="Ribonuclease H-like"/>
    <property type="match status" value="1"/>
</dbReference>
<name>A0AA38U332_9ASTR</name>
<dbReference type="InterPro" id="IPR036397">
    <property type="entry name" value="RNaseH_sf"/>
</dbReference>
<keyword evidence="7" id="KW-1185">Reference proteome</keyword>
<organism evidence="6 7">
    <name type="scientific">Centaurea solstitialis</name>
    <name type="common">yellow star-thistle</name>
    <dbReference type="NCBI Taxonomy" id="347529"/>
    <lineage>
        <taxon>Eukaryota</taxon>
        <taxon>Viridiplantae</taxon>
        <taxon>Streptophyta</taxon>
        <taxon>Embryophyta</taxon>
        <taxon>Tracheophyta</taxon>
        <taxon>Spermatophyta</taxon>
        <taxon>Magnoliopsida</taxon>
        <taxon>eudicotyledons</taxon>
        <taxon>Gunneridae</taxon>
        <taxon>Pentapetalae</taxon>
        <taxon>asterids</taxon>
        <taxon>campanulids</taxon>
        <taxon>Asterales</taxon>
        <taxon>Asteraceae</taxon>
        <taxon>Carduoideae</taxon>
        <taxon>Cardueae</taxon>
        <taxon>Centaureinae</taxon>
        <taxon>Centaurea</taxon>
    </lineage>
</organism>
<keyword evidence="2" id="KW-0863">Zinc-finger</keyword>
<evidence type="ECO:0000259" key="5">
    <source>
        <dbReference type="PROSITE" id="PS50994"/>
    </source>
</evidence>
<comment type="caution">
    <text evidence="6">The sequence shown here is derived from an EMBL/GenBank/DDBJ whole genome shotgun (WGS) entry which is preliminary data.</text>
</comment>
<dbReference type="SUPFAM" id="SSF57756">
    <property type="entry name" value="Retrovirus zinc finger-like domains"/>
    <property type="match status" value="1"/>
</dbReference>
<dbReference type="EMBL" id="JARYMX010000002">
    <property type="protein sequence ID" value="KAJ9561578.1"/>
    <property type="molecule type" value="Genomic_DNA"/>
</dbReference>
<dbReference type="InterPro" id="IPR054722">
    <property type="entry name" value="PolX-like_BBD"/>
</dbReference>
<dbReference type="InterPro" id="IPR036875">
    <property type="entry name" value="Znf_CCHC_sf"/>
</dbReference>
<dbReference type="CDD" id="cd09272">
    <property type="entry name" value="RNase_HI_RT_Ty1"/>
    <property type="match status" value="1"/>
</dbReference>
<dbReference type="PANTHER" id="PTHR11439:SF496">
    <property type="entry name" value="RNA-DIRECTED DNA POLYMERASE"/>
    <property type="match status" value="1"/>
</dbReference>
<dbReference type="Gene3D" id="3.30.420.10">
    <property type="entry name" value="Ribonuclease H-like superfamily/Ribonuclease H"/>
    <property type="match status" value="1"/>
</dbReference>
<evidence type="ECO:0000313" key="6">
    <source>
        <dbReference type="EMBL" id="KAJ9561578.1"/>
    </source>
</evidence>
<keyword evidence="1" id="KW-0378">Hydrolase</keyword>
<keyword evidence="1" id="KW-0064">Aspartyl protease</keyword>
<evidence type="ECO:0000256" key="2">
    <source>
        <dbReference type="PROSITE-ProRule" id="PRU00047"/>
    </source>
</evidence>
<keyword evidence="2" id="KW-0862">Zinc</keyword>
<feature type="region of interest" description="Disordered" evidence="3">
    <location>
        <begin position="1189"/>
        <end position="1230"/>
    </location>
</feature>
<dbReference type="PROSITE" id="PS50994">
    <property type="entry name" value="INTEGRASE"/>
    <property type="match status" value="1"/>
</dbReference>
<dbReference type="SUPFAM" id="SSF56672">
    <property type="entry name" value="DNA/RNA polymerases"/>
    <property type="match status" value="1"/>
</dbReference>
<dbReference type="PROSITE" id="PS50158">
    <property type="entry name" value="ZF_CCHC"/>
    <property type="match status" value="1"/>
</dbReference>
<dbReference type="Pfam" id="PF14223">
    <property type="entry name" value="Retrotran_gag_2"/>
    <property type="match status" value="1"/>
</dbReference>
<reference evidence="6" key="1">
    <citation type="submission" date="2023-03" db="EMBL/GenBank/DDBJ databases">
        <title>Chromosome-scale reference genome and RAD-based genetic map of yellow starthistle (Centaurea solstitialis) reveal putative structural variation and QTLs associated with invader traits.</title>
        <authorList>
            <person name="Reatini B."/>
            <person name="Cang F.A."/>
            <person name="Jiang Q."/>
            <person name="Mckibben M.T.W."/>
            <person name="Barker M.S."/>
            <person name="Rieseberg L.H."/>
            <person name="Dlugosch K.M."/>
        </authorList>
    </citation>
    <scope>NUCLEOTIDE SEQUENCE</scope>
    <source>
        <strain evidence="6">CAN-66</strain>
        <tissue evidence="6">Leaf</tissue>
    </source>
</reference>
<evidence type="ECO:0000259" key="4">
    <source>
        <dbReference type="PROSITE" id="PS50158"/>
    </source>
</evidence>
<protein>
    <recommendedName>
        <fullName evidence="8">Polyprotein</fullName>
    </recommendedName>
</protein>
<accession>A0AA38U332</accession>
<dbReference type="InterPro" id="IPR012337">
    <property type="entry name" value="RNaseH-like_sf"/>
</dbReference>
<dbReference type="GO" id="GO:0015074">
    <property type="term" value="P:DNA integration"/>
    <property type="evidence" value="ECO:0007669"/>
    <property type="project" value="InterPro"/>
</dbReference>
<dbReference type="GO" id="GO:0003676">
    <property type="term" value="F:nucleic acid binding"/>
    <property type="evidence" value="ECO:0007669"/>
    <property type="project" value="InterPro"/>
</dbReference>
<sequence>MGKWKLTGQNYSVWKLHFENVLRTQDKLYVINKPLSRPKSNAPEEEFAEYFIFMADESDVMSILSFSTSPEFTVDLRVKFCHEVVKSIENLVGFYKNCGKYLIMKEIFSLKLKRGQSVKDHLLEIRRLFKCLSRLGYKMTQEEFVYLMWFSLPKEIRVTASGYMGEPRMDVAKVHEDILDSLEPKEASAEFMDTTDWIDELGDLSFPECGSQDICVHSFNVDQMDIGLSDAPGIFMIDCLITSYESWVLDTGSGNHICNHLQRFKRRETLRKDRSNLRVGEGTILVAEAVGSYNLSLPSGLVLELDTCYYVPKMIKNILSFDLLVDQDVCGPFSHEARGGYRYFITFTDDFSRYGYVYLIRHKSETFEKFKEFQSEVQNQLDRKIKFLRPDLGGEYLSLEFDSHLRECGIVSQLTPLYTPQMNVSFWGLALETAANILNKVPTKSVEKTPYELWTGKKPKLSFLKIWGCENSMGYYFYNPRENKVFVARNGEFMEEKFLNQENTRNDIDLQIVEEDTSVPIVEPVTQQDNVETQPETVEEDGGDLNEPTSYGEAVSGSESEQWQEAMKADMQSMYDNQVWELTDLPQHYKAVGRKWVFKKKTDMDGNVHTFKARLVAKGFTQTHGIDYDETFSPVAMLKSIRILMAISAYFKYEIWQMDVKTAFLNGKLTEDVYMQQPEGFVYPKNPNKVCKLLKSIYGLKQASRSWNLHFDERIKEFGFAKSEFKPCVYTKFSGSIVTFLVLYVDDILLIGNDIPTLQSVKAWLSKCFQMKDLGEAAYILGIKIYKNRSRRLIGLSQGTYIDKVLKRFRMDESKKGFMSDRHWLCAVLACGDTTASITVVGAVVIGDGGDNGGYRQPPAASSMAAVAWVCSIDSQGKRWWLFAVIVADHPAPWWWRWSMVAVISHRPKTRTAAVLPSSIAERWWCGARLSSPVNDDGGTLVLPIITGFAVTKPKNLSFFDNGLNHGLLGHMANTVTNTNNLSLRSILEKDKLTGPNFLDWERNLQIVLRHERKWYVLEEPLGEAPPANASTRIRNAYQKRSDDLLDVGCLMLATMSPELQTGLMNTNAYDMIRQLRDMFQTQARTERYDATRALNACKMAKGTSVSAHVMKMKRLLDHLERLGHPVPLQLATDTILNSLSDDYKQFVMNFNMNNMERSIAELHSMLKTAEQSMGTGTKTKDVLMVRDGGVKKKRGQRNTSKGKDQVQVSQSVPKAVDNRKGKGKGKKIKVNKAKTENRCFRCHEIGHWRQNCPKRHETVEKKELFMDNYWKKETEYDTDSFVFRTVTRTSLVRDPPKTQQFIPMQHGIVLSTAQCFESSQDKDKMKSIPYASAIGSIMYAMLCTRPDVAYSVSVTSRYQQNPGEAYWVAVKNILKYLRRTKEMFLVFGGSEDEISVTGYSDASFQIDRDDYRSQSGYVFTLNGGAISWKSSKQDTIADSTTEAEYIAASDAAKEAVWLRNFITDLRVVASIPRPVDIYCDNSGAVAQAKEPREHHKSRHVLRKFHLIREIIGRGDVRICKIPTDENVADPLTKPLARVKHETHANSIGMHYLDTSS</sequence>
<dbReference type="InterPro" id="IPR013103">
    <property type="entry name" value="RVT_2"/>
</dbReference>
<keyword evidence="1" id="KW-0645">Protease</keyword>
<dbReference type="InterPro" id="IPR001878">
    <property type="entry name" value="Znf_CCHC"/>
</dbReference>
<dbReference type="Pfam" id="PF22936">
    <property type="entry name" value="Pol_BBD"/>
    <property type="match status" value="1"/>
</dbReference>
<dbReference type="SMART" id="SM00343">
    <property type="entry name" value="ZnF_C2HC"/>
    <property type="match status" value="1"/>
</dbReference>
<gene>
    <name evidence="6" type="ORF">OSB04_006738</name>
</gene>
<feature type="compositionally biased region" description="Polar residues" evidence="3">
    <location>
        <begin position="526"/>
        <end position="536"/>
    </location>
</feature>
<feature type="domain" description="Integrase catalytic" evidence="5">
    <location>
        <begin position="294"/>
        <end position="423"/>
    </location>
</feature>
<evidence type="ECO:0000256" key="1">
    <source>
        <dbReference type="ARBA" id="ARBA00022750"/>
    </source>
</evidence>
<dbReference type="Pfam" id="PF07727">
    <property type="entry name" value="RVT_2"/>
    <property type="match status" value="1"/>
</dbReference>
<feature type="domain" description="CCHC-type" evidence="4">
    <location>
        <begin position="1239"/>
        <end position="1255"/>
    </location>
</feature>
<evidence type="ECO:0000256" key="3">
    <source>
        <dbReference type="SAM" id="MobiDB-lite"/>
    </source>
</evidence>
<dbReference type="InterPro" id="IPR043502">
    <property type="entry name" value="DNA/RNA_pol_sf"/>
</dbReference>